<evidence type="ECO:0000256" key="9">
    <source>
        <dbReference type="ARBA" id="ARBA00048996"/>
    </source>
</evidence>
<comment type="pathway">
    <text evidence="2">Pyrimidine metabolism; UMP biosynthesis via de novo pathway; orotate from (S)-dihydroorotate (NAD(+) route): step 1/1.</text>
</comment>
<dbReference type="STRING" id="1184251.TCELL_1373"/>
<evidence type="ECO:0000313" key="11">
    <source>
        <dbReference type="EMBL" id="AFK51795.1"/>
    </source>
</evidence>
<dbReference type="Pfam" id="PF14697">
    <property type="entry name" value="Fer4_21"/>
    <property type="match status" value="1"/>
</dbReference>
<dbReference type="InterPro" id="IPR017900">
    <property type="entry name" value="4Fe4S_Fe_S_CS"/>
</dbReference>
<evidence type="ECO:0000256" key="2">
    <source>
        <dbReference type="ARBA" id="ARBA00004715"/>
    </source>
</evidence>
<dbReference type="InterPro" id="IPR013785">
    <property type="entry name" value="Aldolase_TIM"/>
</dbReference>
<dbReference type="Gene3D" id="3.30.70.20">
    <property type="match status" value="2"/>
</dbReference>
<comment type="catalytic activity">
    <reaction evidence="9">
        <text>(S)-dihydroorotate + NAD(+) = orotate + NADH + H(+)</text>
        <dbReference type="Rhea" id="RHEA:13513"/>
        <dbReference type="ChEBI" id="CHEBI:15378"/>
        <dbReference type="ChEBI" id="CHEBI:30839"/>
        <dbReference type="ChEBI" id="CHEBI:30864"/>
        <dbReference type="ChEBI" id="CHEBI:57540"/>
        <dbReference type="ChEBI" id="CHEBI:57945"/>
        <dbReference type="EC" id="1.3.1.14"/>
    </reaction>
</comment>
<dbReference type="Gene3D" id="3.20.20.70">
    <property type="entry name" value="Aldolase class I"/>
    <property type="match status" value="1"/>
</dbReference>
<dbReference type="SUPFAM" id="SSF54862">
    <property type="entry name" value="4Fe-4S ferredoxins"/>
    <property type="match status" value="1"/>
</dbReference>
<gene>
    <name evidence="11" type="ordered locus">TCELL_1373</name>
</gene>
<dbReference type="AlphaFoldDB" id="I3TGA7"/>
<comment type="subunit">
    <text evidence="3">Heterotetramer of 2 PyrK and 2 PyrD type B subunits.</text>
</comment>
<protein>
    <recommendedName>
        <fullName evidence="5">Dihydroorotate dehydrogenase B (NAD(+)), catalytic subunit</fullName>
        <ecNumber evidence="4">1.3.1.14</ecNumber>
    </recommendedName>
    <alternativeName>
        <fullName evidence="7">Dihydroorotate oxidase B</fullName>
    </alternativeName>
    <alternativeName>
        <fullName evidence="8">Orotate reductase (NADH)</fullName>
    </alternativeName>
</protein>
<dbReference type="PANTHER" id="PTHR43073">
    <property type="entry name" value="DIHYDROPYRIMIDINE DEHYDROGENASE [NADP(+)]"/>
    <property type="match status" value="1"/>
</dbReference>
<reference evidence="11 12" key="1">
    <citation type="journal article" date="2012" name="J. Bacteriol.">
        <title>Complete genome sequence of the hyperthermophilic cellulolytic Crenarchaeon 'Thermogladius cellulolyticus' 1633.</title>
        <authorList>
            <person name="Mardanov A.V."/>
            <person name="Kochetkova T.V."/>
            <person name="Beletsky A.V."/>
            <person name="Bonch-Osmolovskaya E.A."/>
            <person name="Ravin N.V."/>
            <person name="Skryabin K.G."/>
        </authorList>
    </citation>
    <scope>NUCLEOTIDE SEQUENCE [LARGE SCALE GENOMIC DNA]</scope>
    <source>
        <strain evidence="12">DSM 22663 / VKM B-2946 / 1633</strain>
    </source>
</reference>
<dbReference type="Pfam" id="PF01180">
    <property type="entry name" value="DHO_dh"/>
    <property type="match status" value="1"/>
</dbReference>
<name>I3TGA7_THEC1</name>
<evidence type="ECO:0000256" key="8">
    <source>
        <dbReference type="ARBA" id="ARBA00032046"/>
    </source>
</evidence>
<accession>I3TGA7</accession>
<dbReference type="GO" id="GO:0004589">
    <property type="term" value="F:dihydroorotate dehydrogenase (NAD+) activity"/>
    <property type="evidence" value="ECO:0007669"/>
    <property type="project" value="UniProtKB-EC"/>
</dbReference>
<dbReference type="PANTHER" id="PTHR43073:SF2">
    <property type="entry name" value="DIHYDROPYRIMIDINE DEHYDROGENASE [NADP(+)]"/>
    <property type="match status" value="1"/>
</dbReference>
<evidence type="ECO:0000259" key="10">
    <source>
        <dbReference type="Pfam" id="PF01180"/>
    </source>
</evidence>
<keyword evidence="6" id="KW-0560">Oxidoreductase</keyword>
<dbReference type="HOGENOM" id="CLU_042042_4_3_2"/>
<dbReference type="PROSITE" id="PS00198">
    <property type="entry name" value="4FE4S_FER_1"/>
    <property type="match status" value="1"/>
</dbReference>
<dbReference type="InterPro" id="IPR005720">
    <property type="entry name" value="Dihydroorotate_DH_cat"/>
</dbReference>
<dbReference type="Proteomes" id="UP000005270">
    <property type="component" value="Chromosome"/>
</dbReference>
<dbReference type="eggNOG" id="arCOG00603">
    <property type="taxonomic scope" value="Archaea"/>
</dbReference>
<dbReference type="SUPFAM" id="SSF51395">
    <property type="entry name" value="FMN-linked oxidoreductases"/>
    <property type="match status" value="1"/>
</dbReference>
<dbReference type="GO" id="GO:0005737">
    <property type="term" value="C:cytoplasm"/>
    <property type="evidence" value="ECO:0007669"/>
    <property type="project" value="InterPro"/>
</dbReference>
<evidence type="ECO:0000256" key="5">
    <source>
        <dbReference type="ARBA" id="ARBA00018101"/>
    </source>
</evidence>
<keyword evidence="12" id="KW-1185">Reference proteome</keyword>
<dbReference type="EMBL" id="CP003531">
    <property type="protein sequence ID" value="AFK51795.1"/>
    <property type="molecule type" value="Genomic_DNA"/>
</dbReference>
<dbReference type="eggNOG" id="arCOG01543">
    <property type="taxonomic scope" value="Archaea"/>
</dbReference>
<dbReference type="KEGG" id="thg:TCELL_1373"/>
<evidence type="ECO:0000256" key="4">
    <source>
        <dbReference type="ARBA" id="ARBA00012061"/>
    </source>
</evidence>
<sequence length="408" mass="44268">MKLPSLEVEIAGLRFKNPLMNAACPVSRDAEMMKALIDNGVGGVVAKTISVKPAIVPRPSMAAVDRGMARMQVLKTIKPGDIRIVNVDSGNNRFIYGVLNAELWSDIPAEHYLEREYPIVKEYAKKNNVPFIASIGYTPEELSNLGPKVEKAGVDAIEFSTHYIGRDYRPVVEAAKALRESVSVPIFAKLSPFTPNIPELVKELEKVGVNGIVATNTIGPALSIDVETGMPIVGGPYGYGWLSGPALKPLALAVVSQVALNSKLPVIGVGGISRGVDVIEYFMAGASAVQICTAALIEGLGVFKRILKEVEDWLARHEYDSILDVKGLALKYLKPEPRRVWAEPPVVDEKKCIGCGFCEQVCNYDAVHVLPDEKGKRVARVDINKCYGCGLCTSVCPTRAIAFKEYIT</sequence>
<comment type="function">
    <text evidence="1">Catalyzes the conversion of dihydroorotate to orotate with NAD(+) as electron acceptor.</text>
</comment>
<evidence type="ECO:0000256" key="7">
    <source>
        <dbReference type="ARBA" id="ARBA00029718"/>
    </source>
</evidence>
<evidence type="ECO:0000256" key="3">
    <source>
        <dbReference type="ARBA" id="ARBA00011669"/>
    </source>
</evidence>
<evidence type="ECO:0000256" key="1">
    <source>
        <dbReference type="ARBA" id="ARBA00003616"/>
    </source>
</evidence>
<proteinExistence type="predicted"/>
<dbReference type="GO" id="GO:0002058">
    <property type="term" value="F:uracil binding"/>
    <property type="evidence" value="ECO:0007669"/>
    <property type="project" value="TreeGrafter"/>
</dbReference>
<feature type="domain" description="Dihydroorotate dehydrogenase catalytic" evidence="10">
    <location>
        <begin position="174"/>
        <end position="313"/>
    </location>
</feature>
<dbReference type="GO" id="GO:0006212">
    <property type="term" value="P:uracil catabolic process"/>
    <property type="evidence" value="ECO:0007669"/>
    <property type="project" value="TreeGrafter"/>
</dbReference>
<dbReference type="InParanoid" id="I3TGA7"/>
<dbReference type="GO" id="GO:0050661">
    <property type="term" value="F:NADP binding"/>
    <property type="evidence" value="ECO:0007669"/>
    <property type="project" value="TreeGrafter"/>
</dbReference>
<dbReference type="EC" id="1.3.1.14" evidence="4"/>
<organism evidence="11 12">
    <name type="scientific">Thermogladius calderae (strain DSM 22663 / VKM B-2946 / 1633)</name>
    <dbReference type="NCBI Taxonomy" id="1184251"/>
    <lineage>
        <taxon>Archaea</taxon>
        <taxon>Thermoproteota</taxon>
        <taxon>Thermoprotei</taxon>
        <taxon>Desulfurococcales</taxon>
        <taxon>Desulfurococcaceae</taxon>
        <taxon>Thermogladius</taxon>
    </lineage>
</organism>
<evidence type="ECO:0000313" key="12">
    <source>
        <dbReference type="Proteomes" id="UP000005270"/>
    </source>
</evidence>
<dbReference type="GO" id="GO:0006210">
    <property type="term" value="P:thymine catabolic process"/>
    <property type="evidence" value="ECO:0007669"/>
    <property type="project" value="TreeGrafter"/>
</dbReference>
<evidence type="ECO:0000256" key="6">
    <source>
        <dbReference type="ARBA" id="ARBA00023002"/>
    </source>
</evidence>